<keyword evidence="5" id="KW-0547">Nucleotide-binding</keyword>
<protein>
    <submittedName>
        <fullName evidence="11">Rhodanese domain-containing protein</fullName>
    </submittedName>
</protein>
<dbReference type="PROSITE" id="PS50206">
    <property type="entry name" value="RHODANESE_3"/>
    <property type="match status" value="1"/>
</dbReference>
<dbReference type="InterPro" id="IPR000594">
    <property type="entry name" value="ThiF_NAD_FAD-bd"/>
</dbReference>
<organism evidence="10">
    <name type="scientific">Puccinia triticina (isolate 1-1 / race 1 (BBBD))</name>
    <name type="common">Brown leaf rust fungus</name>
    <dbReference type="NCBI Taxonomy" id="630390"/>
    <lineage>
        <taxon>Eukaryota</taxon>
        <taxon>Fungi</taxon>
        <taxon>Dikarya</taxon>
        <taxon>Basidiomycota</taxon>
        <taxon>Pucciniomycotina</taxon>
        <taxon>Pucciniomycetes</taxon>
        <taxon>Pucciniales</taxon>
        <taxon>Pucciniaceae</taxon>
        <taxon>Puccinia</taxon>
    </lineage>
</organism>
<keyword evidence="2" id="KW-0808">Transferase</keyword>
<dbReference type="GO" id="GO:0002143">
    <property type="term" value="P:tRNA wobble position uridine thiolation"/>
    <property type="evidence" value="ECO:0007669"/>
    <property type="project" value="TreeGrafter"/>
</dbReference>
<evidence type="ECO:0000256" key="7">
    <source>
        <dbReference type="ARBA" id="ARBA00022840"/>
    </source>
</evidence>
<name>A0A180GVB8_PUCT1</name>
<evidence type="ECO:0000256" key="3">
    <source>
        <dbReference type="ARBA" id="ARBA00022694"/>
    </source>
</evidence>
<reference evidence="10" key="2">
    <citation type="submission" date="2016-05" db="EMBL/GenBank/DDBJ databases">
        <title>Comparative analysis highlights variable genome content of wheat rusts and divergence of the mating loci.</title>
        <authorList>
            <person name="Cuomo C.A."/>
            <person name="Bakkeren G."/>
            <person name="Szabo L."/>
            <person name="Khalil H."/>
            <person name="Joly D."/>
            <person name="Goldberg J."/>
            <person name="Young S."/>
            <person name="Zeng Q."/>
            <person name="Fellers J."/>
        </authorList>
    </citation>
    <scope>NUCLEOTIDE SEQUENCE [LARGE SCALE GENOMIC DNA]</scope>
    <source>
        <strain evidence="10">1-1 BBBD Race 1</strain>
    </source>
</reference>
<dbReference type="InterPro" id="IPR045886">
    <property type="entry name" value="ThiF/MoeB/HesA"/>
</dbReference>
<reference evidence="11" key="4">
    <citation type="submission" date="2025-05" db="UniProtKB">
        <authorList>
            <consortium name="EnsemblFungi"/>
        </authorList>
    </citation>
    <scope>IDENTIFICATION</scope>
    <source>
        <strain evidence="11">isolate 1-1 / race 1 (BBBD)</strain>
    </source>
</reference>
<keyword evidence="6" id="KW-0833">Ubl conjugation pathway</keyword>
<feature type="domain" description="Rhodanese" evidence="9">
    <location>
        <begin position="397"/>
        <end position="521"/>
    </location>
</feature>
<evidence type="ECO:0000313" key="12">
    <source>
        <dbReference type="Proteomes" id="UP000005240"/>
    </source>
</evidence>
<evidence type="ECO:0000256" key="5">
    <source>
        <dbReference type="ARBA" id="ARBA00022741"/>
    </source>
</evidence>
<evidence type="ECO:0000256" key="8">
    <source>
        <dbReference type="SAM" id="MobiDB-lite"/>
    </source>
</evidence>
<dbReference type="GO" id="GO:0004792">
    <property type="term" value="F:thiosulfate-cyanide sulfurtransferase activity"/>
    <property type="evidence" value="ECO:0007669"/>
    <property type="project" value="TreeGrafter"/>
</dbReference>
<dbReference type="VEuPathDB" id="FungiDB:PTTG_06317"/>
<dbReference type="InterPro" id="IPR035985">
    <property type="entry name" value="Ubiquitin-activating_enz"/>
</dbReference>
<dbReference type="GO" id="GO:0016779">
    <property type="term" value="F:nucleotidyltransferase activity"/>
    <property type="evidence" value="ECO:0007669"/>
    <property type="project" value="UniProtKB-KW"/>
</dbReference>
<dbReference type="Gene3D" id="3.40.50.720">
    <property type="entry name" value="NAD(P)-binding Rossmann-like Domain"/>
    <property type="match status" value="1"/>
</dbReference>
<proteinExistence type="predicted"/>
<comment type="subcellular location">
    <subcellularLocation>
        <location evidence="1">Cytoplasm</location>
        <location evidence="1">Cytosol</location>
    </subcellularLocation>
</comment>
<dbReference type="AlphaFoldDB" id="A0A180GVB8"/>
<reference evidence="10" key="1">
    <citation type="submission" date="2009-11" db="EMBL/GenBank/DDBJ databases">
        <authorList>
            <consortium name="The Broad Institute Genome Sequencing Platform"/>
            <person name="Ward D."/>
            <person name="Feldgarden M."/>
            <person name="Earl A."/>
            <person name="Young S.K."/>
            <person name="Zeng Q."/>
            <person name="Koehrsen M."/>
            <person name="Alvarado L."/>
            <person name="Berlin A."/>
            <person name="Bochicchio J."/>
            <person name="Borenstein D."/>
            <person name="Chapman S.B."/>
            <person name="Chen Z."/>
            <person name="Engels R."/>
            <person name="Freedman E."/>
            <person name="Gellesch M."/>
            <person name="Goldberg J."/>
            <person name="Griggs A."/>
            <person name="Gujja S."/>
            <person name="Heilman E."/>
            <person name="Heiman D."/>
            <person name="Hepburn T."/>
            <person name="Howarth C."/>
            <person name="Jen D."/>
            <person name="Larson L."/>
            <person name="Lewis B."/>
            <person name="Mehta T."/>
            <person name="Park D."/>
            <person name="Pearson M."/>
            <person name="Roberts A."/>
            <person name="Saif S."/>
            <person name="Shea T."/>
            <person name="Shenoy N."/>
            <person name="Sisk P."/>
            <person name="Stolte C."/>
            <person name="Sykes S."/>
            <person name="Thomson T."/>
            <person name="Walk T."/>
            <person name="White J."/>
            <person name="Yandava C."/>
            <person name="Izard J."/>
            <person name="Baranova O.V."/>
            <person name="Blanton J.M."/>
            <person name="Tanner A.C."/>
            <person name="Dewhirst F.E."/>
            <person name="Haas B."/>
            <person name="Nusbaum C."/>
            <person name="Birren B."/>
        </authorList>
    </citation>
    <scope>NUCLEOTIDE SEQUENCE [LARGE SCALE GENOMIC DNA]</scope>
    <source>
        <strain evidence="10">1-1 BBBD Race 1</strain>
    </source>
</reference>
<keyword evidence="3" id="KW-0819">tRNA processing</keyword>
<accession>A0A180GVB8</accession>
<evidence type="ECO:0000259" key="9">
    <source>
        <dbReference type="PROSITE" id="PS50206"/>
    </source>
</evidence>
<feature type="region of interest" description="Disordered" evidence="8">
    <location>
        <begin position="1"/>
        <end position="34"/>
    </location>
</feature>
<dbReference type="EnsemblFungi" id="PTTG_06317-t43_1">
    <property type="protein sequence ID" value="PTTG_06317-t43_1-p1"/>
    <property type="gene ID" value="PTTG_06317"/>
</dbReference>
<reference evidence="11 12" key="3">
    <citation type="journal article" date="2017" name="G3 (Bethesda)">
        <title>Comparative analysis highlights variable genome content of wheat rusts and divergence of the mating loci.</title>
        <authorList>
            <person name="Cuomo C.A."/>
            <person name="Bakkeren G."/>
            <person name="Khalil H.B."/>
            <person name="Panwar V."/>
            <person name="Joly D."/>
            <person name="Linning R."/>
            <person name="Sakthikumar S."/>
            <person name="Song X."/>
            <person name="Adiconis X."/>
            <person name="Fan L."/>
            <person name="Goldberg J.M."/>
            <person name="Levin J.Z."/>
            <person name="Young S."/>
            <person name="Zeng Q."/>
            <person name="Anikster Y."/>
            <person name="Bruce M."/>
            <person name="Wang M."/>
            <person name="Yin C."/>
            <person name="McCallum B."/>
            <person name="Szabo L.J."/>
            <person name="Hulbert S."/>
            <person name="Chen X."/>
            <person name="Fellers J.P."/>
        </authorList>
    </citation>
    <scope>NUCLEOTIDE SEQUENCE</scope>
    <source>
        <strain evidence="11">isolate 1-1 / race 1 (BBBD)</strain>
        <strain evidence="12">Isolate 1-1 / race 1 (BBBD)</strain>
    </source>
</reference>
<sequence length="523" mass="57452">MANNWPMDTNFTPGMTATSNSPCPHANTDPGNSRPIEEITKEIQQTHAKLLQLQLELSNALKSRNVDLVKQEPLSLDDYIRYGRQMIVSQVGLSGQLKLNKASVLVIGAGGLGCPALLYLVRAGVGNISIVDHDTVELSNLHRQVLHTDSTVGFNKAESARINLSAGNSSVKITSYPIPFLMSRMSRPRTEKSVASNSNCLPELSQFSLVLDCTDNPASRYLISDACAAYGIPLVSGAAIRTEGQLAVWNLPPLSDSSHDCGPCYRCIFPETNQIRAERCADEGVLGPAVGVVGVLMAWEAIRLLMGNHDLKPKLLLVPSFRTIKLRNANKDCLGCGATSKSAFMERIAAQASEQHVEANSEEATFAKACSMNSEQPILQTSTKRITASDLLANKYQLNQFRLLDVRPRTQFEICALPNSINIPITEVLEIPELTIEKLRQITRSPSENENRARTLCYEDDWLVVCRRGNDSLLAANALNKSISASVPNWEQENQCRKKEKFTDFVGGLETYSLVVDPTFPSY</sequence>
<dbReference type="PANTHER" id="PTHR10953:SF102">
    <property type="entry name" value="ADENYLYLTRANSFERASE AND SULFURTRANSFERASE MOCS3"/>
    <property type="match status" value="1"/>
</dbReference>
<dbReference type="GO" id="GO:0032447">
    <property type="term" value="P:protein urmylation"/>
    <property type="evidence" value="ECO:0007669"/>
    <property type="project" value="TreeGrafter"/>
</dbReference>
<dbReference type="OrthoDB" id="10261062at2759"/>
<evidence type="ECO:0000256" key="2">
    <source>
        <dbReference type="ARBA" id="ARBA00022679"/>
    </source>
</evidence>
<dbReference type="Pfam" id="PF00899">
    <property type="entry name" value="ThiF"/>
    <property type="match status" value="1"/>
</dbReference>
<dbReference type="STRING" id="630390.A0A180GVB8"/>
<dbReference type="GO" id="GO:0005829">
    <property type="term" value="C:cytosol"/>
    <property type="evidence" value="ECO:0007669"/>
    <property type="project" value="UniProtKB-SubCell"/>
</dbReference>
<keyword evidence="12" id="KW-1185">Reference proteome</keyword>
<dbReference type="PANTHER" id="PTHR10953">
    <property type="entry name" value="UBIQUITIN-ACTIVATING ENZYME E1"/>
    <property type="match status" value="1"/>
</dbReference>
<dbReference type="CDD" id="cd00757">
    <property type="entry name" value="ThiF_MoeB_HesA_family"/>
    <property type="match status" value="1"/>
</dbReference>
<keyword evidence="4" id="KW-0548">Nucleotidyltransferase</keyword>
<dbReference type="Proteomes" id="UP000005240">
    <property type="component" value="Unassembled WGS sequence"/>
</dbReference>
<gene>
    <name evidence="10" type="ORF">PTTG_06317</name>
</gene>
<dbReference type="FunFam" id="3.40.50.720:FF:000033">
    <property type="entry name" value="Adenylyltransferase and sulfurtransferase MOCS3"/>
    <property type="match status" value="1"/>
</dbReference>
<evidence type="ECO:0000256" key="6">
    <source>
        <dbReference type="ARBA" id="ARBA00022786"/>
    </source>
</evidence>
<evidence type="ECO:0000313" key="10">
    <source>
        <dbReference type="EMBL" id="OAV96319.1"/>
    </source>
</evidence>
<evidence type="ECO:0000256" key="1">
    <source>
        <dbReference type="ARBA" id="ARBA00004514"/>
    </source>
</evidence>
<evidence type="ECO:0000313" key="11">
    <source>
        <dbReference type="EnsemblFungi" id="PTTG_06317-t43_1-p1"/>
    </source>
</evidence>
<evidence type="ECO:0000256" key="4">
    <source>
        <dbReference type="ARBA" id="ARBA00022695"/>
    </source>
</evidence>
<keyword evidence="7" id="KW-0067">ATP-binding</keyword>
<dbReference type="Pfam" id="PF00581">
    <property type="entry name" value="Rhodanese"/>
    <property type="match status" value="1"/>
</dbReference>
<dbReference type="SUPFAM" id="SSF69572">
    <property type="entry name" value="Activating enzymes of the ubiquitin-like proteins"/>
    <property type="match status" value="1"/>
</dbReference>
<dbReference type="InterPro" id="IPR001763">
    <property type="entry name" value="Rhodanese-like_dom"/>
</dbReference>
<feature type="compositionally biased region" description="Polar residues" evidence="8">
    <location>
        <begin position="1"/>
        <end position="22"/>
    </location>
</feature>
<dbReference type="SMART" id="SM00450">
    <property type="entry name" value="RHOD"/>
    <property type="match status" value="1"/>
</dbReference>
<dbReference type="Gene3D" id="3.40.250.10">
    <property type="entry name" value="Rhodanese-like domain"/>
    <property type="match status" value="1"/>
</dbReference>
<dbReference type="EMBL" id="ADAS02000020">
    <property type="protein sequence ID" value="OAV96319.1"/>
    <property type="molecule type" value="Genomic_DNA"/>
</dbReference>
<dbReference type="InterPro" id="IPR036873">
    <property type="entry name" value="Rhodanese-like_dom_sf"/>
</dbReference>
<dbReference type="GO" id="GO:0042292">
    <property type="term" value="F:URM1 activating enzyme activity"/>
    <property type="evidence" value="ECO:0007669"/>
    <property type="project" value="TreeGrafter"/>
</dbReference>
<dbReference type="GO" id="GO:0005524">
    <property type="term" value="F:ATP binding"/>
    <property type="evidence" value="ECO:0007669"/>
    <property type="project" value="UniProtKB-KW"/>
</dbReference>